<dbReference type="HOGENOM" id="CLU_394919_0_0_1"/>
<comment type="caution">
    <text evidence="5">The sequence shown here is derived from an EMBL/GenBank/DDBJ whole genome shotgun (WGS) entry which is preliminary data.</text>
</comment>
<feature type="coiled-coil region" evidence="4">
    <location>
        <begin position="670"/>
        <end position="697"/>
    </location>
</feature>
<keyword evidence="1 3" id="KW-0853">WD repeat</keyword>
<dbReference type="OrthoDB" id="407922at2759"/>
<dbReference type="OMA" id="CSYDIMK"/>
<dbReference type="InterPro" id="IPR001680">
    <property type="entry name" value="WD40_rpt"/>
</dbReference>
<dbReference type="PANTHER" id="PTHR19853">
    <property type="entry name" value="WD REPEAT CONTAINING PROTEIN 3 WDR3"/>
    <property type="match status" value="1"/>
</dbReference>
<keyword evidence="4" id="KW-0175">Coiled coil</keyword>
<evidence type="ECO:0000313" key="5">
    <source>
        <dbReference type="EMBL" id="EPR78056.1"/>
    </source>
</evidence>
<dbReference type="InterPro" id="IPR015943">
    <property type="entry name" value="WD40/YVTN_repeat-like_dom_sf"/>
</dbReference>
<proteinExistence type="predicted"/>
<dbReference type="GO" id="GO:0030515">
    <property type="term" value="F:snoRNA binding"/>
    <property type="evidence" value="ECO:0007669"/>
    <property type="project" value="TreeGrafter"/>
</dbReference>
<evidence type="ECO:0000256" key="4">
    <source>
        <dbReference type="SAM" id="Coils"/>
    </source>
</evidence>
<dbReference type="SMART" id="SM00320">
    <property type="entry name" value="WD40"/>
    <property type="match status" value="4"/>
</dbReference>
<dbReference type="STRING" id="1358809.S7W5K3"/>
<dbReference type="AlphaFoldDB" id="S7W5K3"/>
<accession>S7W5K3</accession>
<evidence type="ECO:0000313" key="6">
    <source>
        <dbReference type="Proteomes" id="UP000014978"/>
    </source>
</evidence>
<sequence>MIDFIPDYSFSDSLGELYNDKSIFHYDKDLYISTNNYLYLWSLKKGIIEKRIGDNKKYIITAYTKINSNFIIGYDNGVVRFFDENNNILKSFRISKHKIISLVTYKDFLIIAIKNGKILKYNIIKEEIEYEYDNTGYNIYKTKIYDDKMFVLCSDKTIKEYDVNYKHVYKNHVLENEAINFIFYKNKIIVFYRNGEIIALEDNYHIMKVKKIISIIQTQESIYVLSRDSLQEITLNLEEKSVSVLEKIENKNIKNFVVTEDNKIIFIKNNNKISYRNEDISLSFHRSEILGLKALKNKVITYSKEKIIIWDVQNTEKSERSKDIKSLQVLNTINTECKSLTVYNKEIYISNSTGIFSYSFNNLSITSEFLLSDINCICSSKKFLAAGVNNEIIIFKKNFEIYKKIHLDDSVLFINFNDDETMIGAALFNCNVNIYDIRSTEQKFTLYGHSLPVRYFDFSPDNKLILTCGSDKLVKLWGLDFGECRKTFIYNSKSVKFSRSNISLVIIPSDDIFYMKNNDVIKKFKSFDNCFVDISDDYMVVASDYNVSLYYMSRYELLKQDDSEIEEEIILETNITNIAVYEKFMRLLDNLENEATLKNYEELYDLISKENFYEIEKYFNYLDSSSVFLILKSLELFCDRNIMINVRLFLGLIKIHKNLVRDNKECFDVYRKLFEKLEELRKKAMENKRSIDNQDKLL</sequence>
<dbReference type="PROSITE" id="PS50294">
    <property type="entry name" value="WD_REPEATS_REGION"/>
    <property type="match status" value="1"/>
</dbReference>
<dbReference type="GO" id="GO:0032040">
    <property type="term" value="C:small-subunit processome"/>
    <property type="evidence" value="ECO:0007669"/>
    <property type="project" value="TreeGrafter"/>
</dbReference>
<dbReference type="Gene3D" id="2.130.10.10">
    <property type="entry name" value="YVTN repeat-like/Quinoprotein amine dehydrogenase"/>
    <property type="match status" value="1"/>
</dbReference>
<dbReference type="GO" id="GO:0034388">
    <property type="term" value="C:Pwp2p-containing subcomplex of 90S preribosome"/>
    <property type="evidence" value="ECO:0007669"/>
    <property type="project" value="TreeGrafter"/>
</dbReference>
<dbReference type="EMBL" id="ATCN01001066">
    <property type="protein sequence ID" value="EPR78056.1"/>
    <property type="molecule type" value="Genomic_DNA"/>
</dbReference>
<dbReference type="GO" id="GO:0030490">
    <property type="term" value="P:maturation of SSU-rRNA"/>
    <property type="evidence" value="ECO:0007669"/>
    <property type="project" value="TreeGrafter"/>
</dbReference>
<dbReference type="PROSITE" id="PS50082">
    <property type="entry name" value="WD_REPEATS_2"/>
    <property type="match status" value="1"/>
</dbReference>
<evidence type="ECO:0000256" key="2">
    <source>
        <dbReference type="ARBA" id="ARBA00022737"/>
    </source>
</evidence>
<dbReference type="Pfam" id="PF00400">
    <property type="entry name" value="WD40"/>
    <property type="match status" value="1"/>
</dbReference>
<keyword evidence="2" id="KW-0677">Repeat</keyword>
<dbReference type="InterPro" id="IPR011047">
    <property type="entry name" value="Quinoprotein_ADH-like_sf"/>
</dbReference>
<dbReference type="SUPFAM" id="SSF50998">
    <property type="entry name" value="Quinoprotein alcohol dehydrogenase-like"/>
    <property type="match status" value="1"/>
</dbReference>
<dbReference type="Proteomes" id="UP000014978">
    <property type="component" value="Unassembled WGS sequence"/>
</dbReference>
<dbReference type="InterPro" id="IPR051570">
    <property type="entry name" value="TBC1_cilium_biogenesis"/>
</dbReference>
<reference evidence="6" key="1">
    <citation type="journal article" date="2013" name="PLoS Genet.">
        <title>The genome of Spraguea lophii and the basis of host-microsporidian interactions.</title>
        <authorList>
            <person name="Campbell S.E."/>
            <person name="Williams T.A."/>
            <person name="Yousuf A."/>
            <person name="Soanes D.M."/>
            <person name="Paszkiewicz K.H."/>
            <person name="Williams B.A.P."/>
        </authorList>
    </citation>
    <scope>NUCLEOTIDE SEQUENCE [LARGE SCALE GENOMIC DNA]</scope>
    <source>
        <strain evidence="6">42_110</strain>
    </source>
</reference>
<dbReference type="VEuPathDB" id="MicrosporidiaDB:SLOPH_2361"/>
<keyword evidence="6" id="KW-1185">Reference proteome</keyword>
<protein>
    <submittedName>
        <fullName evidence="5">Uncharacterized protein</fullName>
    </submittedName>
</protein>
<gene>
    <name evidence="5" type="ORF">SLOPH_2361</name>
</gene>
<organism evidence="5 6">
    <name type="scientific">Spraguea lophii (strain 42_110)</name>
    <name type="common">Microsporidian parasite</name>
    <dbReference type="NCBI Taxonomy" id="1358809"/>
    <lineage>
        <taxon>Eukaryota</taxon>
        <taxon>Fungi</taxon>
        <taxon>Fungi incertae sedis</taxon>
        <taxon>Microsporidia</taxon>
        <taxon>Spragueidae</taxon>
        <taxon>Spraguea</taxon>
    </lineage>
</organism>
<evidence type="ECO:0000256" key="3">
    <source>
        <dbReference type="PROSITE-ProRule" id="PRU00221"/>
    </source>
</evidence>
<evidence type="ECO:0000256" key="1">
    <source>
        <dbReference type="ARBA" id="ARBA00022574"/>
    </source>
</evidence>
<dbReference type="InParanoid" id="S7W5K3"/>
<name>S7W5K3_SPRLO</name>
<dbReference type="PANTHER" id="PTHR19853:SF0">
    <property type="entry name" value="WD REPEAT-CONTAINING PROTEIN 3"/>
    <property type="match status" value="1"/>
</dbReference>
<feature type="repeat" description="WD" evidence="3">
    <location>
        <begin position="446"/>
        <end position="487"/>
    </location>
</feature>